<dbReference type="VEuPathDB" id="TriTrypDB:TcYC6_0158350"/>
<dbReference type="VEuPathDB" id="TriTrypDB:TcCL_NonESM12154"/>
<evidence type="ECO:0000256" key="2">
    <source>
        <dbReference type="SAM" id="SignalP"/>
    </source>
</evidence>
<evidence type="ECO:0000313" key="3">
    <source>
        <dbReference type="EMBL" id="PWV21341.1"/>
    </source>
</evidence>
<evidence type="ECO:0000256" key="1">
    <source>
        <dbReference type="SAM" id="MobiDB-lite"/>
    </source>
</evidence>
<dbReference type="VEuPathDB" id="TriTrypDB:Tc_MARK_7580"/>
<evidence type="ECO:0000313" key="4">
    <source>
        <dbReference type="Proteomes" id="UP000246078"/>
    </source>
</evidence>
<dbReference type="VEuPathDB" id="TriTrypDB:TcBrA4_0173920"/>
<gene>
    <name evidence="3" type="ORF">C3747_3g488</name>
</gene>
<accession>A0A2V2XKK2</accession>
<dbReference type="VEuPathDB" id="TriTrypDB:C4B63_5g62"/>
<feature type="compositionally biased region" description="Low complexity" evidence="1">
    <location>
        <begin position="223"/>
        <end position="251"/>
    </location>
</feature>
<feature type="compositionally biased region" description="Polar residues" evidence="1">
    <location>
        <begin position="191"/>
        <end position="216"/>
    </location>
</feature>
<feature type="region of interest" description="Disordered" evidence="1">
    <location>
        <begin position="51"/>
        <end position="260"/>
    </location>
</feature>
<feature type="compositionally biased region" description="Polar residues" evidence="1">
    <location>
        <begin position="146"/>
        <end position="157"/>
    </location>
</feature>
<feature type="signal peptide" evidence="2">
    <location>
        <begin position="1"/>
        <end position="24"/>
    </location>
</feature>
<dbReference type="VEuPathDB" id="TriTrypDB:TcCLB.510933.20"/>
<dbReference type="VEuPathDB" id="TriTrypDB:TcCLB.510377.100"/>
<dbReference type="VEuPathDB" id="TriTrypDB:C3747_3g488"/>
<dbReference type="VEuPathDB" id="TriTrypDB:ECC02_012098"/>
<dbReference type="Proteomes" id="UP000246078">
    <property type="component" value="Unassembled WGS sequence"/>
</dbReference>
<reference evidence="3 4" key="1">
    <citation type="journal article" date="2018" name="Microb. Genom.">
        <title>Expanding an expanded genome: long-read sequencing of Trypanosoma cruzi.</title>
        <authorList>
            <person name="Berna L."/>
            <person name="Rodriguez M."/>
            <person name="Chiribao M.L."/>
            <person name="Parodi-Talice A."/>
            <person name="Pita S."/>
            <person name="Rijo G."/>
            <person name="Alvarez-Valin F."/>
            <person name="Robello C."/>
        </authorList>
    </citation>
    <scope>NUCLEOTIDE SEQUENCE [LARGE SCALE GENOMIC DNA]</scope>
    <source>
        <strain evidence="3 4">TCC</strain>
    </source>
</reference>
<name>A0A2V2XKK2_TRYCR</name>
<feature type="compositionally biased region" description="Polar residues" evidence="1">
    <location>
        <begin position="120"/>
        <end position="134"/>
    </location>
</feature>
<dbReference type="AlphaFoldDB" id="A0A2V2XKK2"/>
<protein>
    <submittedName>
        <fullName evidence="3">Mucin-associated surface protein (MASP)</fullName>
    </submittedName>
</protein>
<dbReference type="EMBL" id="PRFC01000003">
    <property type="protein sequence ID" value="PWV21341.1"/>
    <property type="molecule type" value="Genomic_DNA"/>
</dbReference>
<organism evidence="3 4">
    <name type="scientific">Trypanosoma cruzi</name>
    <dbReference type="NCBI Taxonomy" id="5693"/>
    <lineage>
        <taxon>Eukaryota</taxon>
        <taxon>Discoba</taxon>
        <taxon>Euglenozoa</taxon>
        <taxon>Kinetoplastea</taxon>
        <taxon>Metakinetoplastina</taxon>
        <taxon>Trypanosomatida</taxon>
        <taxon>Trypanosomatidae</taxon>
        <taxon>Trypanosoma</taxon>
        <taxon>Schizotrypanum</taxon>
    </lineage>
</organism>
<feature type="chain" id="PRO_5030059179" evidence="2">
    <location>
        <begin position="25"/>
        <end position="281"/>
    </location>
</feature>
<comment type="caution">
    <text evidence="3">The sequence shown here is derived from an EMBL/GenBank/DDBJ whole genome shotgun (WGS) entry which is preliminary data.</text>
</comment>
<sequence length="281" mass="29145">MAMMMTGRVLLVCALCVLWCGAGGRCEEEVVPVAEITVDSASGGVVTDKEIDRTVTGGAGNPSVEKTQPQNVEDSAPGSPQSQAGSDIELTKQQPHTDQKNTDPPPHSKSLQEERRDGTSENSPGESATSLSQGDTKHASIESPERNNPPTVSSNDDVVSRKSEERTEDNSGSTETHVAAPSEEGQERENVTSSLEQPRETSTAAPNVTTQTTSMTPPKDSESSSVKMSEASPQSTGTANTNQTATITQNSDGSTAASHTTSPPLLLLVVVVCAAAAAVAA</sequence>
<dbReference type="VEuPathDB" id="TriTrypDB:TCDM_12708"/>
<feature type="compositionally biased region" description="Basic and acidic residues" evidence="1">
    <location>
        <begin position="110"/>
        <end position="119"/>
    </location>
</feature>
<feature type="compositionally biased region" description="Polar residues" evidence="1">
    <location>
        <begin position="64"/>
        <end position="94"/>
    </location>
</feature>
<proteinExistence type="predicted"/>
<feature type="compositionally biased region" description="Basic and acidic residues" evidence="1">
    <location>
        <begin position="135"/>
        <end position="145"/>
    </location>
</feature>
<dbReference type="VEuPathDB" id="TriTrypDB:TcCLB.511255.30"/>
<keyword evidence="2" id="KW-0732">Signal</keyword>
<feature type="compositionally biased region" description="Basic and acidic residues" evidence="1">
    <location>
        <begin position="158"/>
        <end position="169"/>
    </location>
</feature>